<dbReference type="OrthoDB" id="9766816at2"/>
<dbReference type="PRINTS" id="PR00420">
    <property type="entry name" value="RNGMNOXGNASE"/>
</dbReference>
<dbReference type="PANTHER" id="PTHR43004">
    <property type="entry name" value="TRK SYSTEM POTASSIUM UPTAKE PROTEIN"/>
    <property type="match status" value="1"/>
</dbReference>
<comment type="cofactor">
    <cofactor evidence="1">
        <name>FAD</name>
        <dbReference type="ChEBI" id="CHEBI:57692"/>
    </cofactor>
</comment>
<dbReference type="InterPro" id="IPR002938">
    <property type="entry name" value="FAD-bd"/>
</dbReference>
<dbReference type="Gene3D" id="3.30.70.2450">
    <property type="match status" value="1"/>
</dbReference>
<dbReference type="AlphaFoldDB" id="A0A225D0A9"/>
<dbReference type="InterPro" id="IPR050641">
    <property type="entry name" value="RIFMO-like"/>
</dbReference>
<dbReference type="Proteomes" id="UP000214646">
    <property type="component" value="Unassembled WGS sequence"/>
</dbReference>
<evidence type="ECO:0000259" key="4">
    <source>
        <dbReference type="Pfam" id="PF01494"/>
    </source>
</evidence>
<dbReference type="Gene3D" id="3.50.50.60">
    <property type="entry name" value="FAD/NAD(P)-binding domain"/>
    <property type="match status" value="1"/>
</dbReference>
<evidence type="ECO:0000313" key="6">
    <source>
        <dbReference type="Proteomes" id="UP000214646"/>
    </source>
</evidence>
<dbReference type="SUPFAM" id="SSF51905">
    <property type="entry name" value="FAD/NAD(P)-binding domain"/>
    <property type="match status" value="1"/>
</dbReference>
<evidence type="ECO:0000256" key="1">
    <source>
        <dbReference type="ARBA" id="ARBA00001974"/>
    </source>
</evidence>
<keyword evidence="6" id="KW-1185">Reference proteome</keyword>
<feature type="domain" description="FAD-binding" evidence="4">
    <location>
        <begin position="4"/>
        <end position="341"/>
    </location>
</feature>
<dbReference type="GO" id="GO:0071949">
    <property type="term" value="F:FAD binding"/>
    <property type="evidence" value="ECO:0007669"/>
    <property type="project" value="InterPro"/>
</dbReference>
<keyword evidence="2" id="KW-0285">Flavoprotein</keyword>
<evidence type="ECO:0000256" key="3">
    <source>
        <dbReference type="ARBA" id="ARBA00022827"/>
    </source>
</evidence>
<comment type="caution">
    <text evidence="5">The sequence shown here is derived from an EMBL/GenBank/DDBJ whole genome shotgun (WGS) entry which is preliminary data.</text>
</comment>
<organism evidence="5 6">
    <name type="scientific">Fimbriiglobus ruber</name>
    <dbReference type="NCBI Taxonomy" id="1908690"/>
    <lineage>
        <taxon>Bacteria</taxon>
        <taxon>Pseudomonadati</taxon>
        <taxon>Planctomycetota</taxon>
        <taxon>Planctomycetia</taxon>
        <taxon>Gemmatales</taxon>
        <taxon>Gemmataceae</taxon>
        <taxon>Fimbriiglobus</taxon>
    </lineage>
</organism>
<dbReference type="PANTHER" id="PTHR43004:SF19">
    <property type="entry name" value="BINDING MONOOXYGENASE, PUTATIVE (JCVI)-RELATED"/>
    <property type="match status" value="1"/>
</dbReference>
<evidence type="ECO:0000313" key="5">
    <source>
        <dbReference type="EMBL" id="OWK35031.1"/>
    </source>
</evidence>
<reference evidence="6" key="1">
    <citation type="submission" date="2017-06" db="EMBL/GenBank/DDBJ databases">
        <title>Genome analysis of Fimbriiglobus ruber SP5, the first member of the order Planctomycetales with confirmed chitinolytic capability.</title>
        <authorList>
            <person name="Ravin N.V."/>
            <person name="Rakitin A.L."/>
            <person name="Ivanova A.A."/>
            <person name="Beletsky A.V."/>
            <person name="Kulichevskaya I.S."/>
            <person name="Mardanov A.V."/>
            <person name="Dedysh S.N."/>
        </authorList>
    </citation>
    <scope>NUCLEOTIDE SEQUENCE [LARGE SCALE GENOMIC DNA]</scope>
    <source>
        <strain evidence="6">SP5</strain>
    </source>
</reference>
<accession>A0A225D0A9</accession>
<keyword evidence="3" id="KW-0274">FAD</keyword>
<name>A0A225D0A9_9BACT</name>
<protein>
    <submittedName>
        <fullName evidence="5">Salicylate hydroxylase</fullName>
    </submittedName>
</protein>
<evidence type="ECO:0000256" key="2">
    <source>
        <dbReference type="ARBA" id="ARBA00022630"/>
    </source>
</evidence>
<sequence length="498" mass="53319">MTPQVLVVGAGPVGMTMAAELARYGVPVRIVDKAAQRTDKSKALVIWSRTLELFDRAGCSGTFVAAGHKVTAANIVAGQKAIGHVDISVVDSPYPFALMLPQSETERLLEEHLARLGVRVERQVEVASFAKQDHGVTTVFRHADGREETLETDWLIGCDGAHSTVRHGLGLSFLGDTLQSDWMLADVHLSGYPFPESEIATYWHEDGVLVVFPISPGRARVIADIGQSTGALPPQPTLEQTQQLIDRRGPGGMVVSDPIWLTAFRINERKVGDYRSGHVFVVGDAAHVHSPAGGQGMNTGMQDAFNLAWKLALVCRKTCSEKLLDSYSVERSAVGEQVLKAAGRLTAVAIMRNHTAQIVRNVLGHALFGLGPVRRAMANQMAEVSIGYDHSPLNGPAAHGMTGPEPGERVVPVAGQVPAGSGNVPRFALFAEFGSGVTELIKEFAELLDPDLRPPLHTGGMWLVRPDGYVACVARSGDTKAIADYLGALGRGAVICRE</sequence>
<gene>
    <name evidence="5" type="ORF">FRUB_09873</name>
</gene>
<proteinExistence type="predicted"/>
<dbReference type="Pfam" id="PF01494">
    <property type="entry name" value="FAD_binding_3"/>
    <property type="match status" value="1"/>
</dbReference>
<dbReference type="RefSeq" id="WP_088260241.1">
    <property type="nucleotide sequence ID" value="NZ_NIDE01000019.1"/>
</dbReference>
<dbReference type="InterPro" id="IPR036188">
    <property type="entry name" value="FAD/NAD-bd_sf"/>
</dbReference>
<dbReference type="EMBL" id="NIDE01000019">
    <property type="protein sequence ID" value="OWK35031.1"/>
    <property type="molecule type" value="Genomic_DNA"/>
</dbReference>
<dbReference type="GO" id="GO:0016709">
    <property type="term" value="F:oxidoreductase activity, acting on paired donors, with incorporation or reduction of molecular oxygen, NAD(P)H as one donor, and incorporation of one atom of oxygen"/>
    <property type="evidence" value="ECO:0007669"/>
    <property type="project" value="UniProtKB-ARBA"/>
</dbReference>